<organism evidence="1 2">
    <name type="scientific">Bacillus smithii 7_3_47FAA</name>
    <dbReference type="NCBI Taxonomy" id="665952"/>
    <lineage>
        <taxon>Bacteria</taxon>
        <taxon>Bacillati</taxon>
        <taxon>Bacillota</taxon>
        <taxon>Bacilli</taxon>
        <taxon>Bacillales</taxon>
        <taxon>Bacillaceae</taxon>
        <taxon>Bacillus</taxon>
    </lineage>
</organism>
<sequence length="604" mass="67502">MNILQSIVSLKGIPQERQVHFQTGEMFSAKIVRWLPQNMAEINIKGQKMFAKMEVPLQAGERYWFIVATVKNGLHLKVLANAAEMGTDPKLAAESLVKKLSLPVSPEIKAIAEKMAAEQWVLTKEKMENAAQWLKLTDTKAGLDILKLMMDRSLPFTKSVFNSLMSVMGETDSTHSLLAALREQMASSSPEGDLVPPLMNTLHQIKDPSTKLLAMKFFQKFLALLESGGSSEQDAAADLLQKWGFLPKEEQNGVRLSDLAIKWLNSLFSSSTDDDSFQRLFSSGEIGGKQLSSFLSRLDPAQQELVRDILRESGSKQSQTTEWAKKVYSALLKEAASIPENGEISLKKLAALLTVSEGQLLKLVEQEADRTRQLPLESLSEGEKLFQGLWEKVKQETENHLTGKDAFALLKTMMKLLGADYESNLLSFTENWKEVLKPQLADLVKDQASGEIKDSAEKLLARLNAYPILSNDLGAAQTIVMNFPLSFFGLNTDLTIKWSGKKNKDGKLDPDYCRILFYLDLKNLKEVVVDMQVQNRIVTLLIMNDNPELKTIASPLLSNLKEGLQQIGYQLSSVQFKPLDEKNGKMILREMMQDPFSSGVNILI</sequence>
<accession>G9QMP7</accession>
<keyword evidence="2" id="KW-1185">Reference proteome</keyword>
<dbReference type="Proteomes" id="UP000011747">
    <property type="component" value="Unassembled WGS sequence"/>
</dbReference>
<dbReference type="RefSeq" id="WP_003354560.1">
    <property type="nucleotide sequence ID" value="NZ_JH414757.1"/>
</dbReference>
<reference evidence="1 2" key="1">
    <citation type="submission" date="2011-09" db="EMBL/GenBank/DDBJ databases">
        <title>The Genome Sequence of Bacillus smithii 7_3_47FAA.</title>
        <authorList>
            <consortium name="The Broad Institute Genome Sequencing Platform"/>
            <person name="Earl A."/>
            <person name="Ward D."/>
            <person name="Feldgarden M."/>
            <person name="Gevers D."/>
            <person name="Daigneault M."/>
            <person name="Strauss J."/>
            <person name="Allen-Vercoe E."/>
            <person name="Young S.K."/>
            <person name="Zeng Q."/>
            <person name="Gargeya S."/>
            <person name="Fitzgerald M."/>
            <person name="Haas B."/>
            <person name="Abouelleil A."/>
            <person name="Alvarado L."/>
            <person name="Arachchi H.M."/>
            <person name="Berlin A."/>
            <person name="Brown A."/>
            <person name="Chapman S.B."/>
            <person name="Chen Z."/>
            <person name="Dunbar C."/>
            <person name="Freedman E."/>
            <person name="Gearin G."/>
            <person name="Goldberg J."/>
            <person name="Griggs A."/>
            <person name="Gujja S."/>
            <person name="Heiman D."/>
            <person name="Howarth C."/>
            <person name="Larson L."/>
            <person name="Lui A."/>
            <person name="MacDonald P.J.P."/>
            <person name="Montmayeur A."/>
            <person name="Murphy C."/>
            <person name="Neiman D."/>
            <person name="Pearson M."/>
            <person name="Priest M."/>
            <person name="Roberts A."/>
            <person name="Saif S."/>
            <person name="Shea T."/>
            <person name="Shenoy N."/>
            <person name="Sisk P."/>
            <person name="Stolte C."/>
            <person name="Sykes S."/>
            <person name="Wortman J."/>
            <person name="Nusbaum C."/>
            <person name="Birren B."/>
        </authorList>
    </citation>
    <scope>NUCLEOTIDE SEQUENCE [LARGE SCALE GENOMIC DNA]</scope>
    <source>
        <strain evidence="1 2">7_3_47FAA</strain>
    </source>
</reference>
<protein>
    <recommendedName>
        <fullName evidence="3">Flagellar hook-length control protein-like C-terminal domain-containing protein</fullName>
    </recommendedName>
</protein>
<evidence type="ECO:0000313" key="2">
    <source>
        <dbReference type="Proteomes" id="UP000011747"/>
    </source>
</evidence>
<evidence type="ECO:0000313" key="1">
    <source>
        <dbReference type="EMBL" id="EHL76868.1"/>
    </source>
</evidence>
<dbReference type="HOGENOM" id="CLU_029904_0_0_9"/>
<gene>
    <name evidence="1" type="ORF">HMPREF1015_00814</name>
</gene>
<evidence type="ECO:0008006" key="3">
    <source>
        <dbReference type="Google" id="ProtNLM"/>
    </source>
</evidence>
<dbReference type="PATRIC" id="fig|665952.3.peg.2376"/>
<dbReference type="EMBL" id="ACWF01000120">
    <property type="protein sequence ID" value="EHL76868.1"/>
    <property type="molecule type" value="Genomic_DNA"/>
</dbReference>
<name>G9QMP7_9BACI</name>
<proteinExistence type="predicted"/>
<comment type="caution">
    <text evidence="1">The sequence shown here is derived from an EMBL/GenBank/DDBJ whole genome shotgun (WGS) entry which is preliminary data.</text>
</comment>
<dbReference type="AlphaFoldDB" id="G9QMP7"/>